<dbReference type="Pfam" id="PF08479">
    <property type="entry name" value="POTRA_2"/>
    <property type="match status" value="1"/>
</dbReference>
<evidence type="ECO:0000259" key="5">
    <source>
        <dbReference type="Pfam" id="PF03865"/>
    </source>
</evidence>
<proteinExistence type="predicted"/>
<keyword evidence="8" id="KW-1185">Reference proteome</keyword>
<keyword evidence="1" id="KW-1134">Transmembrane beta strand</keyword>
<dbReference type="PANTHER" id="PTHR34597:SF1">
    <property type="entry name" value="HEME_HEMOPEXIN TRANSPORTER PROTEIN HUXB"/>
    <property type="match status" value="1"/>
</dbReference>
<reference evidence="7 8" key="1">
    <citation type="submission" date="2016-12" db="EMBL/GenBank/DDBJ databases">
        <title>Genome sequencing of Methylocaldum marinum.</title>
        <authorList>
            <person name="Takeuchi M."/>
            <person name="Kamagata Y."/>
            <person name="Hiraoka S."/>
            <person name="Oshima K."/>
            <person name="Hattori M."/>
            <person name="Iwasaki W."/>
        </authorList>
    </citation>
    <scope>NUCLEOTIDE SEQUENCE [LARGE SCALE GENOMIC DNA]</scope>
    <source>
        <strain evidence="7 8">S8</strain>
    </source>
</reference>
<name>A0A250KTQ5_9GAMM</name>
<dbReference type="Proteomes" id="UP000266313">
    <property type="component" value="Chromosome"/>
</dbReference>
<protein>
    <submittedName>
        <fullName evidence="7">Hemolysin activation/secretion protein-like protein</fullName>
    </submittedName>
</protein>
<evidence type="ECO:0000259" key="6">
    <source>
        <dbReference type="Pfam" id="PF08479"/>
    </source>
</evidence>
<dbReference type="InterPro" id="IPR051544">
    <property type="entry name" value="TPS_OM_transporter"/>
</dbReference>
<dbReference type="OrthoDB" id="572300at2"/>
<dbReference type="GO" id="GO:0046819">
    <property type="term" value="P:protein secretion by the type V secretion system"/>
    <property type="evidence" value="ECO:0007669"/>
    <property type="project" value="TreeGrafter"/>
</dbReference>
<evidence type="ECO:0000313" key="7">
    <source>
        <dbReference type="EMBL" id="BBA35038.1"/>
    </source>
</evidence>
<keyword evidence="3" id="KW-0998">Cell outer membrane</keyword>
<feature type="domain" description="Polypeptide-transport-associated ShlB-type" evidence="6">
    <location>
        <begin position="112"/>
        <end position="185"/>
    </location>
</feature>
<feature type="domain" description="Haemolysin activator HlyB C-terminal" evidence="5">
    <location>
        <begin position="248"/>
        <end position="547"/>
    </location>
</feature>
<dbReference type="AlphaFoldDB" id="A0A250KTQ5"/>
<sequence>MPLPFRRHASRRSGRLALSLQSLTNKNEMNRSFCAAAAAKRRPLALFALLMGFACSAAAQTAPPVAPPFRAGDAVKETQPPRPPTPRQAPEPEIIQQEARPLTLPKGATLMVREFRLEGAEFIPEIELQAELAPYKGRELSLAEIQEAAAKLTALYRSRGFLVARAYVPKQDATSGVLTILIIVGKYGKVSLNNQSLVKDSFLLGTFASLNGENAVSRDDLERAMLLVDDMPGAAMPKLTIGRGEARGTSDFAIDVPRGPRIQGYLLGDNLGSRFTGEYRLSGGASVNSLLGYADQLTLRGMVTDGTGIGNVGLAYSFPLLSNGLRANIGASATTYELGSTYADLDATGEAYYFDAAVSYPLLRTREQSVYLSMRWAKKLLRDRIGAFNSAVSREADAGTVSARYERWGSLFGMGLYSNLTGGFTYGNLSFKDPEQEALNEASINTAGDYARLNIDWSGMLALAPSWTLYANVSLQKALLDKNLDAVEQMNLTCANCGGVKVYRETVTGDNGYMIGTELRYSLPEWVGIRHAVGLLADTGAVYLEHGDYALYSNVHLSDIGVAYYAGWGPFNTMLQLVHRIGPRDHAVAEAEDFRVRAQIGVTF</sequence>
<feature type="compositionally biased region" description="Pro residues" evidence="4">
    <location>
        <begin position="80"/>
        <end position="89"/>
    </location>
</feature>
<dbReference type="InterPro" id="IPR013686">
    <property type="entry name" value="Polypept-transport_assoc_ShlB"/>
</dbReference>
<accession>A0A250KTQ5</accession>
<dbReference type="KEGG" id="mmai:sS8_3095"/>
<dbReference type="EMBL" id="AP017928">
    <property type="protein sequence ID" value="BBA35038.1"/>
    <property type="molecule type" value="Genomic_DNA"/>
</dbReference>
<evidence type="ECO:0000256" key="3">
    <source>
        <dbReference type="ARBA" id="ARBA00023237"/>
    </source>
</evidence>
<evidence type="ECO:0000256" key="4">
    <source>
        <dbReference type="SAM" id="MobiDB-lite"/>
    </source>
</evidence>
<evidence type="ECO:0000256" key="1">
    <source>
        <dbReference type="ARBA" id="ARBA00022452"/>
    </source>
</evidence>
<dbReference type="Gene3D" id="2.40.160.50">
    <property type="entry name" value="membrane protein fhac: a member of the omp85/tpsb transporter family"/>
    <property type="match status" value="1"/>
</dbReference>
<evidence type="ECO:0000313" key="8">
    <source>
        <dbReference type="Proteomes" id="UP000266313"/>
    </source>
</evidence>
<keyword evidence="1" id="KW-0472">Membrane</keyword>
<dbReference type="Pfam" id="PF03865">
    <property type="entry name" value="ShlB"/>
    <property type="match status" value="1"/>
</dbReference>
<organism evidence="7 8">
    <name type="scientific">Methylocaldum marinum</name>
    <dbReference type="NCBI Taxonomy" id="1432792"/>
    <lineage>
        <taxon>Bacteria</taxon>
        <taxon>Pseudomonadati</taxon>
        <taxon>Pseudomonadota</taxon>
        <taxon>Gammaproteobacteria</taxon>
        <taxon>Methylococcales</taxon>
        <taxon>Methylococcaceae</taxon>
        <taxon>Methylocaldum</taxon>
    </lineage>
</organism>
<evidence type="ECO:0000256" key="2">
    <source>
        <dbReference type="ARBA" id="ARBA00022692"/>
    </source>
</evidence>
<dbReference type="GO" id="GO:0008320">
    <property type="term" value="F:protein transmembrane transporter activity"/>
    <property type="evidence" value="ECO:0007669"/>
    <property type="project" value="TreeGrafter"/>
</dbReference>
<feature type="region of interest" description="Disordered" evidence="4">
    <location>
        <begin position="68"/>
        <end position="98"/>
    </location>
</feature>
<dbReference type="PANTHER" id="PTHR34597">
    <property type="entry name" value="SLR1661 PROTEIN"/>
    <property type="match status" value="1"/>
</dbReference>
<dbReference type="RefSeq" id="WP_119630315.1">
    <property type="nucleotide sequence ID" value="NZ_AP017928.1"/>
</dbReference>
<gene>
    <name evidence="7" type="ORF">sS8_3095</name>
</gene>
<dbReference type="GO" id="GO:0098046">
    <property type="term" value="C:type V protein secretion system complex"/>
    <property type="evidence" value="ECO:0007669"/>
    <property type="project" value="TreeGrafter"/>
</dbReference>
<keyword evidence="2" id="KW-0812">Transmembrane</keyword>
<dbReference type="InterPro" id="IPR005565">
    <property type="entry name" value="Hemolysn_activator_HlyB_C"/>
</dbReference>
<dbReference type="Gene3D" id="3.10.20.310">
    <property type="entry name" value="membrane protein fhac"/>
    <property type="match status" value="1"/>
</dbReference>